<sequence>MKEITKMQSDEIQSSTDTYGINKTLKLDIVNEGELTDNVLVHSLNNEVRFIPRSEFGEGTIKGTPNNIPRINETGIGIKDSNISDNGSNIRINVSTEIDSQVEGKSGLKFSKLKNEFKTLSEVVFEQDVTPTAGIDETVYFSFGNIVKKVNLDKTITDYYSFPEGCFIQSDIIVDPIDGSLFVKYFDGISLYSLVKLNQSGIVSVIYSSTKNYRYLTIDNHHNLYIVEYGAQKVLRINAVTLSTFEYYSGVASLNALGFDPESNGYFSSYENQNLIYKFDTNGLISTYATLSFEVSFGCVKPDGSLYVLAGDYEDKNIYSVSNSGVTTVLASLPYKPSFPCLIKNGFLYVNNNNYDNGLVYRISPTGQVTLFGAAGKSPRYMAVTNSGIVYASNSGSYNLIKIAPQGEQHLLTLDENGNVILSDKNLAAKSDFKTINGESILGTGNLVIGGDTGEIPTLQEVLSNGRTWMKDNNYLIIDDIIAPDSFAFESNKSAIGTTPSAFAISTGGVGNRTIFRADKPATGEVYFDLPVTKPSGGYVVATSDDLTLQKVLDTSPSWNNISFALSREAYSSFLEISNEKQMFNYSKDGDFRAHTLINIGGLSTQYTNLTTGTFYRSELSPNNGLVIKTNNQLNLAIANLKSDLVTDSRVFQFPDHSGTLITDLAIDNLTTSALSRSTLSTSYSSAVNGFRVHCMNISDGALIYEKTSIGWVQFPVTQVP</sequence>
<dbReference type="Proteomes" id="UP001430919">
    <property type="component" value="Unassembled WGS sequence"/>
</dbReference>
<name>A0ABS8MR18_9FLAO</name>
<evidence type="ECO:0000313" key="2">
    <source>
        <dbReference type="Proteomes" id="UP001430919"/>
    </source>
</evidence>
<proteinExistence type="predicted"/>
<dbReference type="Gene3D" id="2.120.10.30">
    <property type="entry name" value="TolB, C-terminal domain"/>
    <property type="match status" value="1"/>
</dbReference>
<dbReference type="SUPFAM" id="SSF101898">
    <property type="entry name" value="NHL repeat"/>
    <property type="match status" value="1"/>
</dbReference>
<gene>
    <name evidence="1" type="ORF">LNQ49_06295</name>
</gene>
<keyword evidence="2" id="KW-1185">Reference proteome</keyword>
<protein>
    <submittedName>
        <fullName evidence="1">Uncharacterized protein</fullName>
    </submittedName>
</protein>
<dbReference type="EMBL" id="JAJJMO010000001">
    <property type="protein sequence ID" value="MCC9071202.1"/>
    <property type="molecule type" value="Genomic_DNA"/>
</dbReference>
<comment type="caution">
    <text evidence="1">The sequence shown here is derived from an EMBL/GenBank/DDBJ whole genome shotgun (WGS) entry which is preliminary data.</text>
</comment>
<reference evidence="1" key="1">
    <citation type="submission" date="2021-11" db="EMBL/GenBank/DDBJ databases">
        <title>Description of novel Flavobacterium species.</title>
        <authorList>
            <person name="Saticioglu I.B."/>
            <person name="Ay H."/>
            <person name="Altun S."/>
            <person name="Duman M."/>
        </authorList>
    </citation>
    <scope>NUCLEOTIDE SEQUENCE</scope>
    <source>
        <strain evidence="1">F-65</strain>
    </source>
</reference>
<dbReference type="RefSeq" id="WP_229987828.1">
    <property type="nucleotide sequence ID" value="NZ_JAJJMO010000001.1"/>
</dbReference>
<accession>A0ABS8MR18</accession>
<dbReference type="InterPro" id="IPR011042">
    <property type="entry name" value="6-blade_b-propeller_TolB-like"/>
</dbReference>
<evidence type="ECO:0000313" key="1">
    <source>
        <dbReference type="EMBL" id="MCC9071202.1"/>
    </source>
</evidence>
<organism evidence="1 2">
    <name type="scientific">Flavobacterium pisciphilum</name>
    <dbReference type="NCBI Taxonomy" id="2893755"/>
    <lineage>
        <taxon>Bacteria</taxon>
        <taxon>Pseudomonadati</taxon>
        <taxon>Bacteroidota</taxon>
        <taxon>Flavobacteriia</taxon>
        <taxon>Flavobacteriales</taxon>
        <taxon>Flavobacteriaceae</taxon>
        <taxon>Flavobacterium</taxon>
    </lineage>
</organism>